<feature type="domain" description="Nephrocystin 3-like N-terminal" evidence="5">
    <location>
        <begin position="413"/>
        <end position="579"/>
    </location>
</feature>
<evidence type="ECO:0000256" key="2">
    <source>
        <dbReference type="PROSITE-ProRule" id="PRU00023"/>
    </source>
</evidence>
<dbReference type="Pfam" id="PF24883">
    <property type="entry name" value="NPHP3_N"/>
    <property type="match status" value="1"/>
</dbReference>
<dbReference type="Pfam" id="PF22939">
    <property type="entry name" value="WHD_GPIID"/>
    <property type="match status" value="1"/>
</dbReference>
<proteinExistence type="predicted"/>
<comment type="caution">
    <text evidence="6">The sequence shown here is derived from an EMBL/GenBank/DDBJ whole genome shotgun (WGS) entry which is preliminary data.</text>
</comment>
<feature type="repeat" description="ANK" evidence="2">
    <location>
        <begin position="1020"/>
        <end position="1052"/>
    </location>
</feature>
<keyword evidence="2" id="KW-0040">ANK repeat</keyword>
<dbReference type="PROSITE" id="PS50088">
    <property type="entry name" value="ANK_REPEAT"/>
    <property type="match status" value="7"/>
</dbReference>
<dbReference type="SUPFAM" id="SSF52540">
    <property type="entry name" value="P-loop containing nucleoside triphosphate hydrolases"/>
    <property type="match status" value="1"/>
</dbReference>
<protein>
    <submittedName>
        <fullName evidence="6">Uncharacterized protein</fullName>
    </submittedName>
</protein>
<dbReference type="Gene3D" id="3.40.50.300">
    <property type="entry name" value="P-loop containing nucleotide triphosphate hydrolases"/>
    <property type="match status" value="1"/>
</dbReference>
<dbReference type="PRINTS" id="PR01415">
    <property type="entry name" value="ANKYRIN"/>
</dbReference>
<dbReference type="InterPro" id="IPR054471">
    <property type="entry name" value="GPIID_WHD"/>
</dbReference>
<name>A0A2B7Y6C7_9EURO</name>
<feature type="repeat" description="ANK" evidence="2">
    <location>
        <begin position="1119"/>
        <end position="1151"/>
    </location>
</feature>
<feature type="repeat" description="ANK" evidence="2">
    <location>
        <begin position="1053"/>
        <end position="1085"/>
    </location>
</feature>
<dbReference type="Pfam" id="PF01048">
    <property type="entry name" value="PNP_UDP_1"/>
    <property type="match status" value="1"/>
</dbReference>
<dbReference type="InterPro" id="IPR027417">
    <property type="entry name" value="P-loop_NTPase"/>
</dbReference>
<dbReference type="InterPro" id="IPR036770">
    <property type="entry name" value="Ankyrin_rpt-contain_sf"/>
</dbReference>
<dbReference type="Pfam" id="PF12796">
    <property type="entry name" value="Ank_2"/>
    <property type="match status" value="2"/>
</dbReference>
<feature type="repeat" description="ANK" evidence="2">
    <location>
        <begin position="1152"/>
        <end position="1184"/>
    </location>
</feature>
<dbReference type="Proteomes" id="UP000223968">
    <property type="component" value="Unassembled WGS sequence"/>
</dbReference>
<evidence type="ECO:0000256" key="1">
    <source>
        <dbReference type="ARBA" id="ARBA00022737"/>
    </source>
</evidence>
<dbReference type="AlphaFoldDB" id="A0A2B7Y6C7"/>
<dbReference type="Gene3D" id="1.25.40.20">
    <property type="entry name" value="Ankyrin repeat-containing domain"/>
    <property type="match status" value="1"/>
</dbReference>
<accession>A0A2B7Y6C7</accession>
<feature type="domain" description="GPI inositol-deacylase winged helix" evidence="4">
    <location>
        <begin position="692"/>
        <end position="777"/>
    </location>
</feature>
<dbReference type="SMART" id="SM00248">
    <property type="entry name" value="ANK"/>
    <property type="match status" value="9"/>
</dbReference>
<organism evidence="6 7">
    <name type="scientific">Helicocarpus griseus UAMH5409</name>
    <dbReference type="NCBI Taxonomy" id="1447875"/>
    <lineage>
        <taxon>Eukaryota</taxon>
        <taxon>Fungi</taxon>
        <taxon>Dikarya</taxon>
        <taxon>Ascomycota</taxon>
        <taxon>Pezizomycotina</taxon>
        <taxon>Eurotiomycetes</taxon>
        <taxon>Eurotiomycetidae</taxon>
        <taxon>Onygenales</taxon>
        <taxon>Ajellomycetaceae</taxon>
        <taxon>Helicocarpus</taxon>
    </lineage>
</organism>
<dbReference type="InterPro" id="IPR000845">
    <property type="entry name" value="Nucleoside_phosphorylase_d"/>
</dbReference>
<reference evidence="6 7" key="1">
    <citation type="submission" date="2017-10" db="EMBL/GenBank/DDBJ databases">
        <title>Comparative genomics in systemic dimorphic fungi from Ajellomycetaceae.</title>
        <authorList>
            <person name="Munoz J.F."/>
            <person name="Mcewen J.G."/>
            <person name="Clay O.K."/>
            <person name="Cuomo C.A."/>
        </authorList>
    </citation>
    <scope>NUCLEOTIDE SEQUENCE [LARGE SCALE GENOMIC DNA]</scope>
    <source>
        <strain evidence="6 7">UAMH5409</strain>
    </source>
</reference>
<dbReference type="EMBL" id="PDNB01000017">
    <property type="protein sequence ID" value="PGH16432.1"/>
    <property type="molecule type" value="Genomic_DNA"/>
</dbReference>
<feature type="repeat" description="ANK" evidence="2">
    <location>
        <begin position="1185"/>
        <end position="1214"/>
    </location>
</feature>
<dbReference type="PANTHER" id="PTHR46082:SF6">
    <property type="entry name" value="AAA+ ATPASE DOMAIN-CONTAINING PROTEIN-RELATED"/>
    <property type="match status" value="1"/>
</dbReference>
<evidence type="ECO:0000313" key="6">
    <source>
        <dbReference type="EMBL" id="PGH16432.1"/>
    </source>
</evidence>
<dbReference type="InterPro" id="IPR035994">
    <property type="entry name" value="Nucleoside_phosphorylase_sf"/>
</dbReference>
<dbReference type="STRING" id="1447875.A0A2B7Y6C7"/>
<keyword evidence="1" id="KW-0677">Repeat</keyword>
<dbReference type="InterPro" id="IPR002110">
    <property type="entry name" value="Ankyrin_rpt"/>
</dbReference>
<dbReference type="PANTHER" id="PTHR46082">
    <property type="entry name" value="ATP/GTP-BINDING PROTEIN-RELATED"/>
    <property type="match status" value="1"/>
</dbReference>
<dbReference type="OrthoDB" id="5416940at2759"/>
<dbReference type="SUPFAM" id="SSF48403">
    <property type="entry name" value="Ankyrin repeat"/>
    <property type="match status" value="1"/>
</dbReference>
<dbReference type="InterPro" id="IPR053137">
    <property type="entry name" value="NLR-like"/>
</dbReference>
<dbReference type="SUPFAM" id="SSF53167">
    <property type="entry name" value="Purine and uridine phosphorylases"/>
    <property type="match status" value="1"/>
</dbReference>
<feature type="repeat" description="ANK" evidence="2">
    <location>
        <begin position="1086"/>
        <end position="1118"/>
    </location>
</feature>
<evidence type="ECO:0000259" key="3">
    <source>
        <dbReference type="Pfam" id="PF01048"/>
    </source>
</evidence>
<feature type="repeat" description="ANK" evidence="2">
    <location>
        <begin position="987"/>
        <end position="1019"/>
    </location>
</feature>
<feature type="domain" description="Nucleoside phosphorylase" evidence="3">
    <location>
        <begin position="39"/>
        <end position="162"/>
    </location>
</feature>
<sequence>MNGQGDQTSCNSTQTLPDDEKETVQCIAPSVKDRNDFEVAIICALPLEASAVAALFDKKYDEKAYGKVPGDSNSYSVGVIGRHNVVLVHMPNMGKVAAAAASVFLCASFQRIQLALIVGICGGVPFGGHARKDIFLGDVVISEGLVQYDFGRRLPGNRFLRKDTPQDNLPRPRPEVRAVLAKLKTEQGRSLLQNKTSEYLRQLRSKLGSSIRYPGAKEDRLFKSTHRHKHHDLLKCAKCAEDETNDPCDEATQMDCKELRCHDQEPMLRTRLSLRTTPITHFGLVASGDTVLKSGEDRDAIASRDDVIAFEMEGAGVWEIFPAVLVIKGVCDYADSHKNKRWQRYAAATAAAVTKCFLENWVPVFFGVLSPRVETWLPEKDPALKAREAGVLKKLDKLAYRDRKDRNPDRIPGTCEWFINHELFRDWKESNSSKMLWVSADPGCGKSVLAKYLADSALASAGNRTTGYFFFKDDSEEQRSVVTALCCILRQIFLQRRFLLSEAIIEKFETDGGTLTSSFGDLWDVLIRTAEDKHAGEIICILDAIDECGDQGRSQLTQALCKLYSTSRDFKLKFLLTSRPYSEIRREFQHLDVSGLPVIHLSGESEVEMEKISKEIDIVIKARVKDICAKLRLKDDEKEILLQELMRVPNRTYLWVRLTLDVVEGDIDISKNRITEIARNLPKTLDDAYEGILSKSRNVNEAKRLLHIIVAAARPLTLKEMNVALTIGENHRSYADLELKSEDRFRETIRDFCGLFVCIIGSHIYLLHQTAREFLIRRAAEGLTEISNGNNKWKNSLDQRESHRILLDICIRHLLFTEFETDSPDILNEDNIYSEKILTILSQYTDDHIFFGYSAKYWPSHFHESNTEADAMTPSLLKLCDVNSNRSFNWFRIYWMGGRTYLPQGFTTLMIASYCGLKRVVELLLENSDVDLNARDSMYRASALSRAAENGFDEVAKLLIKGTKRSLGGIIKIPLRKGAQIDLLDGYGRTPLSLASMGGHVAVAKLLLKSGARIDVRDENGLTPLAWAAYEGHEAVAKLLVEHGAELESRDENNQTPLSLAADEQKETVVKMLLDKGANLENKDDFSFTPLLHAANCGNGFLVKLLVERNADLKVRDSQGRTALSLAAKRGYKTVVKLLIQEGADIESKDDSRHTPLWLAAEYGQEAVVKLLLDNGADIESKDTDGRTPLSIAVDKRQKATVKLLLDHGARFFQ</sequence>
<keyword evidence="7" id="KW-1185">Reference proteome</keyword>
<dbReference type="InterPro" id="IPR056884">
    <property type="entry name" value="NPHP3-like_N"/>
</dbReference>
<dbReference type="GO" id="GO:0009116">
    <property type="term" value="P:nucleoside metabolic process"/>
    <property type="evidence" value="ECO:0007669"/>
    <property type="project" value="InterPro"/>
</dbReference>
<dbReference type="GO" id="GO:0003824">
    <property type="term" value="F:catalytic activity"/>
    <property type="evidence" value="ECO:0007669"/>
    <property type="project" value="InterPro"/>
</dbReference>
<gene>
    <name evidence="6" type="ORF">AJ79_01763</name>
</gene>
<evidence type="ECO:0000259" key="5">
    <source>
        <dbReference type="Pfam" id="PF24883"/>
    </source>
</evidence>
<dbReference type="Gene3D" id="3.40.50.1580">
    <property type="entry name" value="Nucleoside phosphorylase domain"/>
    <property type="match status" value="1"/>
</dbReference>
<dbReference type="Pfam" id="PF00023">
    <property type="entry name" value="Ank"/>
    <property type="match status" value="3"/>
</dbReference>
<dbReference type="PROSITE" id="PS50297">
    <property type="entry name" value="ANK_REP_REGION"/>
    <property type="match status" value="7"/>
</dbReference>
<evidence type="ECO:0000259" key="4">
    <source>
        <dbReference type="Pfam" id="PF22939"/>
    </source>
</evidence>
<evidence type="ECO:0000313" key="7">
    <source>
        <dbReference type="Proteomes" id="UP000223968"/>
    </source>
</evidence>